<evidence type="ECO:0000256" key="2">
    <source>
        <dbReference type="SAM" id="SignalP"/>
    </source>
</evidence>
<evidence type="ECO:0000313" key="4">
    <source>
        <dbReference type="Proteomes" id="UP001148018"/>
    </source>
</evidence>
<sequence length="95" mass="10551">MLLSAIFMTFLFPSMRPEDYSGHKVAFEGLTGHIEFNSKGQRSNYALRIMANDGLKDGSVSCAPLDSWACPRPRRHQDSSAPRCLDYTSSPVLTP</sequence>
<name>A0A9Q0DNL4_9TELE</name>
<dbReference type="Proteomes" id="UP001148018">
    <property type="component" value="Unassembled WGS sequence"/>
</dbReference>
<feature type="signal peptide" evidence="2">
    <location>
        <begin position="1"/>
        <end position="17"/>
    </location>
</feature>
<comment type="caution">
    <text evidence="3">The sequence shown here is derived from an EMBL/GenBank/DDBJ whole genome shotgun (WGS) entry which is preliminary data.</text>
</comment>
<protein>
    <submittedName>
        <fullName evidence="3">Uncharacterized protein</fullName>
    </submittedName>
</protein>
<proteinExistence type="predicted"/>
<feature type="region of interest" description="Disordered" evidence="1">
    <location>
        <begin position="72"/>
        <end position="95"/>
    </location>
</feature>
<organism evidence="3 4">
    <name type="scientific">Muraenolepis orangiensis</name>
    <name type="common">Patagonian moray cod</name>
    <dbReference type="NCBI Taxonomy" id="630683"/>
    <lineage>
        <taxon>Eukaryota</taxon>
        <taxon>Metazoa</taxon>
        <taxon>Chordata</taxon>
        <taxon>Craniata</taxon>
        <taxon>Vertebrata</taxon>
        <taxon>Euteleostomi</taxon>
        <taxon>Actinopterygii</taxon>
        <taxon>Neopterygii</taxon>
        <taxon>Teleostei</taxon>
        <taxon>Neoteleostei</taxon>
        <taxon>Acanthomorphata</taxon>
        <taxon>Zeiogadaria</taxon>
        <taxon>Gadariae</taxon>
        <taxon>Gadiformes</taxon>
        <taxon>Muraenolepidoidei</taxon>
        <taxon>Muraenolepididae</taxon>
        <taxon>Muraenolepis</taxon>
    </lineage>
</organism>
<evidence type="ECO:0000256" key="1">
    <source>
        <dbReference type="SAM" id="MobiDB-lite"/>
    </source>
</evidence>
<keyword evidence="4" id="KW-1185">Reference proteome</keyword>
<dbReference type="Gene3D" id="3.40.50.2300">
    <property type="match status" value="1"/>
</dbReference>
<feature type="chain" id="PRO_5040434203" evidence="2">
    <location>
        <begin position="18"/>
        <end position="95"/>
    </location>
</feature>
<accession>A0A9Q0DNL4</accession>
<keyword evidence="2" id="KW-0732">Signal</keyword>
<gene>
    <name evidence="3" type="ORF">NHX12_008312</name>
</gene>
<dbReference type="AlphaFoldDB" id="A0A9Q0DNL4"/>
<evidence type="ECO:0000313" key="3">
    <source>
        <dbReference type="EMBL" id="KAJ3590360.1"/>
    </source>
</evidence>
<dbReference type="EMBL" id="JANIIK010000114">
    <property type="protein sequence ID" value="KAJ3590360.1"/>
    <property type="molecule type" value="Genomic_DNA"/>
</dbReference>
<reference evidence="3" key="1">
    <citation type="submission" date="2022-07" db="EMBL/GenBank/DDBJ databases">
        <title>Chromosome-level genome of Muraenolepis orangiensis.</title>
        <authorList>
            <person name="Kim J."/>
        </authorList>
    </citation>
    <scope>NUCLEOTIDE SEQUENCE</scope>
    <source>
        <strain evidence="3">KU_S4_2022</strain>
        <tissue evidence="3">Muscle</tissue>
    </source>
</reference>